<gene>
    <name evidence="1" type="ORF">PCOR1329_LOCUS29038</name>
</gene>
<keyword evidence="2" id="KW-1185">Reference proteome</keyword>
<dbReference type="EMBL" id="CAUYUJ010010850">
    <property type="protein sequence ID" value="CAK0830384.1"/>
    <property type="molecule type" value="Genomic_DNA"/>
</dbReference>
<proteinExistence type="predicted"/>
<feature type="non-terminal residue" evidence="1">
    <location>
        <position position="505"/>
    </location>
</feature>
<dbReference type="Proteomes" id="UP001189429">
    <property type="component" value="Unassembled WGS sequence"/>
</dbReference>
<comment type="caution">
    <text evidence="1">The sequence shown here is derived from an EMBL/GenBank/DDBJ whole genome shotgun (WGS) entry which is preliminary data.</text>
</comment>
<organism evidence="1 2">
    <name type="scientific">Prorocentrum cordatum</name>
    <dbReference type="NCBI Taxonomy" id="2364126"/>
    <lineage>
        <taxon>Eukaryota</taxon>
        <taxon>Sar</taxon>
        <taxon>Alveolata</taxon>
        <taxon>Dinophyceae</taxon>
        <taxon>Prorocentrales</taxon>
        <taxon>Prorocentraceae</taxon>
        <taxon>Prorocentrum</taxon>
    </lineage>
</organism>
<evidence type="ECO:0000313" key="1">
    <source>
        <dbReference type="EMBL" id="CAK0830384.1"/>
    </source>
</evidence>
<name>A0ABN9SG75_9DINO</name>
<evidence type="ECO:0000313" key="2">
    <source>
        <dbReference type="Proteomes" id="UP001189429"/>
    </source>
</evidence>
<reference evidence="1" key="1">
    <citation type="submission" date="2023-10" db="EMBL/GenBank/DDBJ databases">
        <authorList>
            <person name="Chen Y."/>
            <person name="Shah S."/>
            <person name="Dougan E. K."/>
            <person name="Thang M."/>
            <person name="Chan C."/>
        </authorList>
    </citation>
    <scope>NUCLEOTIDE SEQUENCE [LARGE SCALE GENOMIC DNA]</scope>
</reference>
<sequence length="505" mass="55140">ALMEGAATEQPVTFAGISAKSLTVLLGGDHEGVRTDKVAWKNINRFLEMSIAEQRAVLEDEFLCVFALGDALPDLVARADAREEWLRVSDEEGGADWGKAAEEDEANQTWYKPKKMCRTSVVHLEDEGMAARRPTRRANCQLSQEIGNIYEVKFGFVRSKPAELIRFVRIDWNTVDVVVTGPDSNEVEGVDPSDGMAVQPELLQCLRGPCMGPKLDPDLYLALKKRVACQETPEKRQTAGEMPVQFATQCRGGAQYALLCKSYGLRQTGQEPRGERLISAPASEQTAIETQPNRLETGTRDALLLGNSAYWMNYNAQRRKPTVPIRGWGKLLMTFSNVTDQPLPDKHCFIIASGVALEGPVATWRSPSHAPWDIELRERGGLNGDLDAVSANGQLVAFVAFAQPGADLVARATLEQEVEGGIPKMAQEAFNAVAPRERVREFVSVAQETFTGDVRGRVANMASRAARALFCSGGPLADGTLLKASRLCVLCRAAMGAPKNKSHAQ</sequence>
<accession>A0ABN9SG75</accession>
<protein>
    <submittedName>
        <fullName evidence="1">Uncharacterized protein</fullName>
    </submittedName>
</protein>
<feature type="non-terminal residue" evidence="1">
    <location>
        <position position="1"/>
    </location>
</feature>